<evidence type="ECO:0000313" key="7">
    <source>
        <dbReference type="EMBL" id="KAG7543115.1"/>
    </source>
</evidence>
<dbReference type="Pfam" id="PF22757">
    <property type="entry name" value="GeBP-like_C"/>
    <property type="match status" value="1"/>
</dbReference>
<feature type="compositionally biased region" description="Low complexity" evidence="4">
    <location>
        <begin position="52"/>
        <end position="68"/>
    </location>
</feature>
<accession>A0A8T1Y7J3</accession>
<evidence type="ECO:0000259" key="5">
    <source>
        <dbReference type="Pfam" id="PF04504"/>
    </source>
</evidence>
<dbReference type="GO" id="GO:0005634">
    <property type="term" value="C:nucleus"/>
    <property type="evidence" value="ECO:0007669"/>
    <property type="project" value="TreeGrafter"/>
</dbReference>
<dbReference type="InterPro" id="IPR007592">
    <property type="entry name" value="GEBP"/>
</dbReference>
<dbReference type="AlphaFoldDB" id="A0A8T1Y7J3"/>
<evidence type="ECO:0000313" key="8">
    <source>
        <dbReference type="Proteomes" id="UP000694240"/>
    </source>
</evidence>
<sequence length="454" mass="50058">MAKKLSNPLEDPPTASSSDDDEVEISSEQDDEEQISNSSSEEDEPKDLVTIPSTKTPKSPSAAAPTSDSDSDKPIVFTKAKKKEGTDSPAVKSGKKRASEGTTSKNKNLKRAMKFSGDDEVEISSGEDEPKDPVTIPSTKTPKSPSAAAPTSDSDSDKPIVFTKQMRKEGTDSPAVKSGKKRASEGTTSKDIKKAKKVSGDDGNKKPRFQRLWTEEDEISLLQGMIDFKAETSTSSYDDMNGFFDIAKKSVSFDVSKNQFGDKIRGLKKKYFGQRKKKSVESDHDKKCLELAKSIWGLDGIGVVESPVKSKKKDESVVKANGKEKKFESLVEEDKEVVNLGGDVKSKKKKDEFVVKANGKEKKLEPLVEEDKEVSILGGDSESSNWFEKSFLVRIVASLGVDECFVKWKWSKVPVETKKKIEEKIKMVEAKEFELLSQKIDILKEVSSVITETN</sequence>
<feature type="domain" description="Glabrous enhancer-binding protein-like C-terminal" evidence="6">
    <location>
        <begin position="385"/>
        <end position="452"/>
    </location>
</feature>
<protein>
    <submittedName>
        <fullName evidence="7">GLABROUS1 enhancer-binding protein family</fullName>
    </submittedName>
</protein>
<gene>
    <name evidence="7" type="ORF">ISN45_Aa07g030440</name>
</gene>
<feature type="region of interest" description="Disordered" evidence="4">
    <location>
        <begin position="1"/>
        <end position="211"/>
    </location>
</feature>
<name>A0A8T1Y7J3_9BRAS</name>
<keyword evidence="3" id="KW-0804">Transcription</keyword>
<feature type="domain" description="Glabrous enhancer-binding protein-like DBD" evidence="5">
    <location>
        <begin position="209"/>
        <end position="297"/>
    </location>
</feature>
<dbReference type="Proteomes" id="UP000694240">
    <property type="component" value="Chromosome 12"/>
</dbReference>
<dbReference type="Pfam" id="PF04504">
    <property type="entry name" value="GeBP-like_DBD"/>
    <property type="match status" value="1"/>
</dbReference>
<dbReference type="InterPro" id="IPR053932">
    <property type="entry name" value="GeBP-like_DBD"/>
</dbReference>
<evidence type="ECO:0000259" key="6">
    <source>
        <dbReference type="Pfam" id="PF22757"/>
    </source>
</evidence>
<feature type="compositionally biased region" description="Basic and acidic residues" evidence="4">
    <location>
        <begin position="182"/>
        <end position="205"/>
    </location>
</feature>
<evidence type="ECO:0000256" key="3">
    <source>
        <dbReference type="ARBA" id="ARBA00023163"/>
    </source>
</evidence>
<evidence type="ECO:0000256" key="2">
    <source>
        <dbReference type="ARBA" id="ARBA00023015"/>
    </source>
</evidence>
<feature type="compositionally biased region" description="Acidic residues" evidence="4">
    <location>
        <begin position="18"/>
        <end position="45"/>
    </location>
</feature>
<evidence type="ECO:0000256" key="1">
    <source>
        <dbReference type="ARBA" id="ARBA00010820"/>
    </source>
</evidence>
<keyword evidence="2" id="KW-0805">Transcription regulation</keyword>
<organism evidence="7 8">
    <name type="scientific">Arabidopsis thaliana x Arabidopsis arenosa</name>
    <dbReference type="NCBI Taxonomy" id="1240361"/>
    <lineage>
        <taxon>Eukaryota</taxon>
        <taxon>Viridiplantae</taxon>
        <taxon>Streptophyta</taxon>
        <taxon>Embryophyta</taxon>
        <taxon>Tracheophyta</taxon>
        <taxon>Spermatophyta</taxon>
        <taxon>Magnoliopsida</taxon>
        <taxon>eudicotyledons</taxon>
        <taxon>Gunneridae</taxon>
        <taxon>Pentapetalae</taxon>
        <taxon>rosids</taxon>
        <taxon>malvids</taxon>
        <taxon>Brassicales</taxon>
        <taxon>Brassicaceae</taxon>
        <taxon>Camelineae</taxon>
        <taxon>Arabidopsis</taxon>
    </lineage>
</organism>
<keyword evidence="8" id="KW-1185">Reference proteome</keyword>
<comment type="similarity">
    <text evidence="1">Belongs to the GeBP family.</text>
</comment>
<dbReference type="PANTHER" id="PTHR31662">
    <property type="entry name" value="BNAANNG10740D PROTEIN-RELATED"/>
    <property type="match status" value="1"/>
</dbReference>
<proteinExistence type="inferred from homology"/>
<evidence type="ECO:0000256" key="4">
    <source>
        <dbReference type="SAM" id="MobiDB-lite"/>
    </source>
</evidence>
<dbReference type="GO" id="GO:0006355">
    <property type="term" value="P:regulation of DNA-templated transcription"/>
    <property type="evidence" value="ECO:0007669"/>
    <property type="project" value="InterPro"/>
</dbReference>
<dbReference type="EMBL" id="JAEFBK010000012">
    <property type="protein sequence ID" value="KAG7543115.1"/>
    <property type="molecule type" value="Genomic_DNA"/>
</dbReference>
<dbReference type="PANTHER" id="PTHR31662:SF68">
    <property type="entry name" value="DNA-BINDING STOREKEEPER PROTEIN TRANSCRIPTIONAL REGULATOR-LIKE PROTEIN-RELATED"/>
    <property type="match status" value="1"/>
</dbReference>
<comment type="caution">
    <text evidence="7">The sequence shown here is derived from an EMBL/GenBank/DDBJ whole genome shotgun (WGS) entry which is preliminary data.</text>
</comment>
<feature type="compositionally biased region" description="Acidic residues" evidence="4">
    <location>
        <begin position="118"/>
        <end position="130"/>
    </location>
</feature>
<dbReference type="InterPro" id="IPR053933">
    <property type="entry name" value="GeBP-like_C"/>
</dbReference>
<reference evidence="7 8" key="1">
    <citation type="submission" date="2020-12" db="EMBL/GenBank/DDBJ databases">
        <title>Concerted genomic and epigenomic changes stabilize Arabidopsis allopolyploids.</title>
        <authorList>
            <person name="Chen Z."/>
        </authorList>
    </citation>
    <scope>NUCLEOTIDE SEQUENCE [LARGE SCALE GENOMIC DNA]</scope>
    <source>
        <strain evidence="7">Allo738</strain>
        <tissue evidence="7">Leaf</tissue>
    </source>
</reference>
<feature type="compositionally biased region" description="Low complexity" evidence="4">
    <location>
        <begin position="137"/>
        <end position="153"/>
    </location>
</feature>